<gene>
    <name evidence="2" type="ORF">RRG08_009084</name>
</gene>
<comment type="caution">
    <text evidence="2">The sequence shown here is derived from an EMBL/GenBank/DDBJ whole genome shotgun (WGS) entry which is preliminary data.</text>
</comment>
<dbReference type="Proteomes" id="UP001283361">
    <property type="component" value="Unassembled WGS sequence"/>
</dbReference>
<dbReference type="EMBL" id="JAWDGP010006752">
    <property type="protein sequence ID" value="KAK3736015.1"/>
    <property type="molecule type" value="Genomic_DNA"/>
</dbReference>
<evidence type="ECO:0000313" key="3">
    <source>
        <dbReference type="Proteomes" id="UP001283361"/>
    </source>
</evidence>
<reference evidence="2" key="1">
    <citation type="journal article" date="2023" name="G3 (Bethesda)">
        <title>A reference genome for the long-term kleptoplast-retaining sea slug Elysia crispata morphotype clarki.</title>
        <authorList>
            <person name="Eastman K.E."/>
            <person name="Pendleton A.L."/>
            <person name="Shaikh M.A."/>
            <person name="Suttiyut T."/>
            <person name="Ogas R."/>
            <person name="Tomko P."/>
            <person name="Gavelis G."/>
            <person name="Widhalm J.R."/>
            <person name="Wisecaver J.H."/>
        </authorList>
    </citation>
    <scope>NUCLEOTIDE SEQUENCE</scope>
    <source>
        <strain evidence="2">ECLA1</strain>
    </source>
</reference>
<feature type="chain" id="PRO_5042233540" evidence="1">
    <location>
        <begin position="19"/>
        <end position="105"/>
    </location>
</feature>
<evidence type="ECO:0000313" key="2">
    <source>
        <dbReference type="EMBL" id="KAK3736015.1"/>
    </source>
</evidence>
<dbReference type="PANTHER" id="PTHR47027:SF30">
    <property type="entry name" value="THAP-TYPE DOMAIN-CONTAINING PROTEIN"/>
    <property type="match status" value="1"/>
</dbReference>
<dbReference type="AlphaFoldDB" id="A0AAE1CU76"/>
<sequence>MLAPVLFNLVFTQVLLKAVKVLDIGAYIGLGKTQLLVQPAPNTMRPKPAITIDRVQLKRKEILKYLGRTISAGGSLDEEIPSRIQKASQAFGRLRKKVLQQKLFT</sequence>
<feature type="signal peptide" evidence="1">
    <location>
        <begin position="1"/>
        <end position="18"/>
    </location>
</feature>
<proteinExistence type="predicted"/>
<dbReference type="PANTHER" id="PTHR47027">
    <property type="entry name" value="REVERSE TRANSCRIPTASE DOMAIN-CONTAINING PROTEIN"/>
    <property type="match status" value="1"/>
</dbReference>
<keyword evidence="1" id="KW-0732">Signal</keyword>
<organism evidence="2 3">
    <name type="scientific">Elysia crispata</name>
    <name type="common">lettuce slug</name>
    <dbReference type="NCBI Taxonomy" id="231223"/>
    <lineage>
        <taxon>Eukaryota</taxon>
        <taxon>Metazoa</taxon>
        <taxon>Spiralia</taxon>
        <taxon>Lophotrochozoa</taxon>
        <taxon>Mollusca</taxon>
        <taxon>Gastropoda</taxon>
        <taxon>Heterobranchia</taxon>
        <taxon>Euthyneura</taxon>
        <taxon>Panpulmonata</taxon>
        <taxon>Sacoglossa</taxon>
        <taxon>Placobranchoidea</taxon>
        <taxon>Plakobranchidae</taxon>
        <taxon>Elysia</taxon>
    </lineage>
</organism>
<name>A0AAE1CU76_9GAST</name>
<keyword evidence="3" id="KW-1185">Reference proteome</keyword>
<protein>
    <submittedName>
        <fullName evidence="2">Uncharacterized protein</fullName>
    </submittedName>
</protein>
<accession>A0AAE1CU76</accession>
<evidence type="ECO:0000256" key="1">
    <source>
        <dbReference type="SAM" id="SignalP"/>
    </source>
</evidence>